<protein>
    <submittedName>
        <fullName evidence="2">Uncharacterized protein</fullName>
    </submittedName>
</protein>
<dbReference type="EMBL" id="CAJHNH020002558">
    <property type="protein sequence ID" value="CAG5127074.1"/>
    <property type="molecule type" value="Genomic_DNA"/>
</dbReference>
<comment type="caution">
    <text evidence="2">The sequence shown here is derived from an EMBL/GenBank/DDBJ whole genome shotgun (WGS) entry which is preliminary data.</text>
</comment>
<feature type="region of interest" description="Disordered" evidence="1">
    <location>
        <begin position="174"/>
        <end position="193"/>
    </location>
</feature>
<reference evidence="2" key="1">
    <citation type="submission" date="2021-04" db="EMBL/GenBank/DDBJ databases">
        <authorList>
            <consortium name="Molecular Ecology Group"/>
        </authorList>
    </citation>
    <scope>NUCLEOTIDE SEQUENCE</scope>
</reference>
<evidence type="ECO:0000313" key="2">
    <source>
        <dbReference type="EMBL" id="CAG5127074.1"/>
    </source>
</evidence>
<keyword evidence="3" id="KW-1185">Reference proteome</keyword>
<feature type="non-terminal residue" evidence="2">
    <location>
        <position position="270"/>
    </location>
</feature>
<feature type="compositionally biased region" description="Polar residues" evidence="1">
    <location>
        <begin position="125"/>
        <end position="137"/>
    </location>
</feature>
<name>A0A8S3ZC18_9EUPU</name>
<gene>
    <name evidence="2" type="ORF">CUNI_LOCUS12632</name>
</gene>
<proteinExistence type="predicted"/>
<feature type="region of interest" description="Disordered" evidence="1">
    <location>
        <begin position="202"/>
        <end position="244"/>
    </location>
</feature>
<feature type="compositionally biased region" description="Basic and acidic residues" evidence="1">
    <location>
        <begin position="50"/>
        <end position="119"/>
    </location>
</feature>
<evidence type="ECO:0000256" key="1">
    <source>
        <dbReference type="SAM" id="MobiDB-lite"/>
    </source>
</evidence>
<accession>A0A8S3ZC18</accession>
<feature type="compositionally biased region" description="Basic and acidic residues" evidence="1">
    <location>
        <begin position="13"/>
        <end position="42"/>
    </location>
</feature>
<organism evidence="2 3">
    <name type="scientific">Candidula unifasciata</name>
    <dbReference type="NCBI Taxonomy" id="100452"/>
    <lineage>
        <taxon>Eukaryota</taxon>
        <taxon>Metazoa</taxon>
        <taxon>Spiralia</taxon>
        <taxon>Lophotrochozoa</taxon>
        <taxon>Mollusca</taxon>
        <taxon>Gastropoda</taxon>
        <taxon>Heterobranchia</taxon>
        <taxon>Euthyneura</taxon>
        <taxon>Panpulmonata</taxon>
        <taxon>Eupulmonata</taxon>
        <taxon>Stylommatophora</taxon>
        <taxon>Helicina</taxon>
        <taxon>Helicoidea</taxon>
        <taxon>Geomitridae</taxon>
        <taxon>Candidula</taxon>
    </lineage>
</organism>
<feature type="compositionally biased region" description="Basic and acidic residues" evidence="1">
    <location>
        <begin position="140"/>
        <end position="160"/>
    </location>
</feature>
<feature type="region of interest" description="Disordered" evidence="1">
    <location>
        <begin position="1"/>
        <end position="169"/>
    </location>
</feature>
<dbReference type="Proteomes" id="UP000678393">
    <property type="component" value="Unassembled WGS sequence"/>
</dbReference>
<feature type="compositionally biased region" description="Basic and acidic residues" evidence="1">
    <location>
        <begin position="202"/>
        <end position="236"/>
    </location>
</feature>
<dbReference type="AlphaFoldDB" id="A0A8S3ZC18"/>
<sequence length="270" mass="31999">NVGMMDNYKKRRDTPEKKRKETKEHKPAIKEDEIKPWEDTNKHTPSTSPRKADSLKENRAKEQQHGERGSPRKEDPKKLQETPKRAIPPERKNISRREEKVPVESPRKKNTDNEEKYYGYEETPVKNNKQEPGNPTLTPKVDKGNIKNTDYKDNKQEPGNKDLILTPKVEKRNIKNKDYNDKKQETPIEKKDPYEEWVRGKNKDIEKKQDPYDYRKKEEGKGKTTERRRGRIHTDTGPEIIPNNKISAKIQVTVSRRSRERKCLMYETER</sequence>
<evidence type="ECO:0000313" key="3">
    <source>
        <dbReference type="Proteomes" id="UP000678393"/>
    </source>
</evidence>